<dbReference type="PROSITE" id="PS51318">
    <property type="entry name" value="TAT"/>
    <property type="match status" value="1"/>
</dbReference>
<dbReference type="EMBL" id="JBHSMU010000019">
    <property type="protein sequence ID" value="MFC5462982.1"/>
    <property type="molecule type" value="Genomic_DNA"/>
</dbReference>
<accession>A0ABW0LDP2</accession>
<name>A0ABW0LDP2_9BURK</name>
<evidence type="ECO:0000313" key="4">
    <source>
        <dbReference type="Proteomes" id="UP001596050"/>
    </source>
</evidence>
<evidence type="ECO:0000259" key="2">
    <source>
        <dbReference type="Pfam" id="PF02894"/>
    </source>
</evidence>
<dbReference type="InterPro" id="IPR004104">
    <property type="entry name" value="Gfo/Idh/MocA-like_OxRdtase_C"/>
</dbReference>
<keyword evidence="4" id="KW-1185">Reference proteome</keyword>
<dbReference type="InterPro" id="IPR051450">
    <property type="entry name" value="Gfo/Idh/MocA_Oxidoreductases"/>
</dbReference>
<proteinExistence type="predicted"/>
<feature type="domain" description="Gfo/Idh/MocA-like oxidoreductase N-terminal" evidence="1">
    <location>
        <begin position="48"/>
        <end position="174"/>
    </location>
</feature>
<dbReference type="PANTHER" id="PTHR43377:SF2">
    <property type="entry name" value="BINDING ROSSMANN FOLD OXIDOREDUCTASE, PUTATIVE (AFU_ORTHOLOGUE AFUA_4G00560)-RELATED"/>
    <property type="match status" value="1"/>
</dbReference>
<feature type="domain" description="Gfo/Idh/MocA-like oxidoreductase C-terminal" evidence="2">
    <location>
        <begin position="187"/>
        <end position="461"/>
    </location>
</feature>
<dbReference type="Proteomes" id="UP001596050">
    <property type="component" value="Unassembled WGS sequence"/>
</dbReference>
<protein>
    <submittedName>
        <fullName evidence="3">Gfo/Idh/MocA family protein</fullName>
    </submittedName>
</protein>
<dbReference type="SUPFAM" id="SSF51735">
    <property type="entry name" value="NAD(P)-binding Rossmann-fold domains"/>
    <property type="match status" value="1"/>
</dbReference>
<sequence length="493" mass="53814">MNEENGGLDGGLAGGPTSRRNVLKAAGAAGVLMASGGAFAAAASSRKRYAVVGVGSRSRMFTSAMTGDFRHTSEIVGVCDKNAGRLARAVKVITETGASQPKAYAAADFERMIRETKPQFVIVTTTDASHDDYIVRALDAGCDVITEKPMTTTAAKAQRILDAVKRSGRHIRVTFNYRYSPPRTQIKELLMSGEIGDVISVDFTWLLNTVHGADYFRRWHSNKAISGGLMVHKATHHFDLVNWWLGAQPETVHAFGSKQFYTPETARRMGLSGPHERCLTCPEKQKCSFYFDLASDPGLKSLFLDNEKYDGYYRDQCVWRPEINIEDTMNVMVRYDNGAHLNYALSAYDAWEGYHIAFNGTKGRIEHRIVESGGAAGAAKVQSGSENVQIRVIPLRGPARDITPIIGKGGHGGGDIAMLTEIFGDVPADKYMRRSDERAGAWSALVGIAANKCFETGQTVRVADLVTGLTPPDRAPMPDRKAPVPMPIRVKIP</sequence>
<comment type="caution">
    <text evidence="3">The sequence shown here is derived from an EMBL/GenBank/DDBJ whole genome shotgun (WGS) entry which is preliminary data.</text>
</comment>
<dbReference type="Pfam" id="PF02894">
    <property type="entry name" value="GFO_IDH_MocA_C"/>
    <property type="match status" value="1"/>
</dbReference>
<dbReference type="InterPro" id="IPR000683">
    <property type="entry name" value="Gfo/Idh/MocA-like_OxRdtase_N"/>
</dbReference>
<evidence type="ECO:0000259" key="1">
    <source>
        <dbReference type="Pfam" id="PF01408"/>
    </source>
</evidence>
<dbReference type="InterPro" id="IPR036291">
    <property type="entry name" value="NAD(P)-bd_dom_sf"/>
</dbReference>
<dbReference type="Pfam" id="PF01408">
    <property type="entry name" value="GFO_IDH_MocA"/>
    <property type="match status" value="1"/>
</dbReference>
<dbReference type="RefSeq" id="WP_379786467.1">
    <property type="nucleotide sequence ID" value="NZ_JBHSMU010000019.1"/>
</dbReference>
<gene>
    <name evidence="3" type="ORF">ACFPN5_24510</name>
</gene>
<dbReference type="PANTHER" id="PTHR43377">
    <property type="entry name" value="BILIVERDIN REDUCTASE A"/>
    <property type="match status" value="1"/>
</dbReference>
<dbReference type="SUPFAM" id="SSF55347">
    <property type="entry name" value="Glyceraldehyde-3-phosphate dehydrogenase-like, C-terminal domain"/>
    <property type="match status" value="1"/>
</dbReference>
<organism evidence="3 4">
    <name type="scientific">Massilia niabensis</name>
    <dbReference type="NCBI Taxonomy" id="544910"/>
    <lineage>
        <taxon>Bacteria</taxon>
        <taxon>Pseudomonadati</taxon>
        <taxon>Pseudomonadota</taxon>
        <taxon>Betaproteobacteria</taxon>
        <taxon>Burkholderiales</taxon>
        <taxon>Oxalobacteraceae</taxon>
        <taxon>Telluria group</taxon>
        <taxon>Massilia</taxon>
    </lineage>
</organism>
<reference evidence="4" key="1">
    <citation type="journal article" date="2019" name="Int. J. Syst. Evol. Microbiol.">
        <title>The Global Catalogue of Microorganisms (GCM) 10K type strain sequencing project: providing services to taxonomists for standard genome sequencing and annotation.</title>
        <authorList>
            <consortium name="The Broad Institute Genomics Platform"/>
            <consortium name="The Broad Institute Genome Sequencing Center for Infectious Disease"/>
            <person name="Wu L."/>
            <person name="Ma J."/>
        </authorList>
    </citation>
    <scope>NUCLEOTIDE SEQUENCE [LARGE SCALE GENOMIC DNA]</scope>
    <source>
        <strain evidence="4">KACC 12649</strain>
    </source>
</reference>
<evidence type="ECO:0000313" key="3">
    <source>
        <dbReference type="EMBL" id="MFC5462982.1"/>
    </source>
</evidence>
<dbReference type="Gene3D" id="3.40.50.720">
    <property type="entry name" value="NAD(P)-binding Rossmann-like Domain"/>
    <property type="match status" value="1"/>
</dbReference>
<dbReference type="InterPro" id="IPR006311">
    <property type="entry name" value="TAT_signal"/>
</dbReference>
<dbReference type="Gene3D" id="3.30.360.10">
    <property type="entry name" value="Dihydrodipicolinate Reductase, domain 2"/>
    <property type="match status" value="1"/>
</dbReference>